<keyword evidence="7 10" id="KW-1133">Transmembrane helix</keyword>
<feature type="region of interest" description="Disordered" evidence="9">
    <location>
        <begin position="647"/>
        <end position="672"/>
    </location>
</feature>
<keyword evidence="3" id="KW-0813">Transport</keyword>
<evidence type="ECO:0000256" key="10">
    <source>
        <dbReference type="SAM" id="Phobius"/>
    </source>
</evidence>
<evidence type="ECO:0000256" key="6">
    <source>
        <dbReference type="ARBA" id="ARBA00022840"/>
    </source>
</evidence>
<dbReference type="InterPro" id="IPR003593">
    <property type="entry name" value="AAA+_ATPase"/>
</dbReference>
<proteinExistence type="inferred from homology"/>
<feature type="transmembrane region" description="Helical" evidence="10">
    <location>
        <begin position="715"/>
        <end position="736"/>
    </location>
</feature>
<name>A0ABN8QPY8_9CNID</name>
<feature type="domain" description="ABC transporter" evidence="11">
    <location>
        <begin position="428"/>
        <end position="648"/>
    </location>
</feature>
<dbReference type="InterPro" id="IPR003439">
    <property type="entry name" value="ABC_transporter-like_ATP-bd"/>
</dbReference>
<keyword evidence="8 10" id="KW-0472">Membrane</keyword>
<dbReference type="Pfam" id="PF00005">
    <property type="entry name" value="ABC_tran"/>
    <property type="match status" value="2"/>
</dbReference>
<comment type="subcellular location">
    <subcellularLocation>
        <location evidence="1">Membrane</location>
        <topology evidence="1">Multi-pass membrane protein</topology>
    </subcellularLocation>
</comment>
<dbReference type="PANTHER" id="PTHR24223">
    <property type="entry name" value="ATP-BINDING CASSETTE SUB-FAMILY C"/>
    <property type="match status" value="1"/>
</dbReference>
<evidence type="ECO:0000256" key="9">
    <source>
        <dbReference type="SAM" id="MobiDB-lite"/>
    </source>
</evidence>
<feature type="compositionally biased region" description="Acidic residues" evidence="9">
    <location>
        <begin position="655"/>
        <end position="670"/>
    </location>
</feature>
<dbReference type="InterPro" id="IPR017871">
    <property type="entry name" value="ABC_transporter-like_CS"/>
</dbReference>
<dbReference type="Gene3D" id="1.20.1560.10">
    <property type="entry name" value="ABC transporter type 1, transmembrane domain"/>
    <property type="match status" value="2"/>
</dbReference>
<feature type="transmembrane region" description="Helical" evidence="10">
    <location>
        <begin position="212"/>
        <end position="234"/>
    </location>
</feature>
<dbReference type="CDD" id="cd18579">
    <property type="entry name" value="ABC_6TM_ABCC_D1"/>
    <property type="match status" value="1"/>
</dbReference>
<evidence type="ECO:0000256" key="4">
    <source>
        <dbReference type="ARBA" id="ARBA00022692"/>
    </source>
</evidence>
<dbReference type="InterPro" id="IPR011527">
    <property type="entry name" value="ABC1_TM_dom"/>
</dbReference>
<dbReference type="Gene3D" id="3.40.50.300">
    <property type="entry name" value="P-loop containing nucleotide triphosphate hydrolases"/>
    <property type="match status" value="2"/>
</dbReference>
<accession>A0ABN8QPY8</accession>
<evidence type="ECO:0000256" key="5">
    <source>
        <dbReference type="ARBA" id="ARBA00022741"/>
    </source>
</evidence>
<evidence type="ECO:0000256" key="1">
    <source>
        <dbReference type="ARBA" id="ARBA00004141"/>
    </source>
</evidence>
<dbReference type="CDD" id="cd18580">
    <property type="entry name" value="ABC_6TM_ABCC_D2"/>
    <property type="match status" value="1"/>
</dbReference>
<dbReference type="PROSITE" id="PS50929">
    <property type="entry name" value="ABC_TM1F"/>
    <property type="match status" value="2"/>
</dbReference>
<keyword evidence="5" id="KW-0547">Nucleotide-binding</keyword>
<feature type="transmembrane region" description="Helical" evidence="10">
    <location>
        <begin position="315"/>
        <end position="340"/>
    </location>
</feature>
<sequence>MAKSCYEKVTKTAQEENFSFFSVLFFQWMSIILKTGNERAIEKDDLLPLKEENTTSFLSEKLQSSWNQETDSGKRYCKGPKLWKSVLKMISVKEAIIITLTGSLRTFSNILQPLLLGYLLESLRNAEQKHNYFVYICALGIGINELFAALNVHHFSFQCEMLGIKISGALKGLVYNKTLLLSKDSLLRFSTGHVIDLVSNDVQRLEADTVRLFLVMPFSILQLVVISYLLVHFIGWQTSMGITFLCLLLPYLGGLSSAGATIRSRTAAVSDRRISLINQVISGIRAIKSYAWEKEYKQKIGNIRRNEISFILKKSAVLSAIAALEYTSTPMATMLTIITLSLTGHPLTPANVFILLSFINLLRQNFCINVAYGLLQSYDAYVSLRRIQDFLLLDNLTSTTITRKRLEDNENWQGPHKSAKLEQDIVLLVESSMLQEKDKDDGFGSQNVATKKGSLIVITGPVGSGKSTLLSTIAGEGTTKNISITCRGSTIYVPQIPWLFSGTVRDNILFGEPYEESKYARIIEACALADDIQQFPEGDKAVVGERGAALSGGQRARVSLARAVYADADLYLLDDPLSALDSKVGLHIFTKCIKGLLGQKTRLIASHHQQLMREADEVIVLFKGEILDKGRFDDLKAKGLLNTTADPPYKKATDSDESFGEQGEEKDEISDTSNTKYLNTYECKTLRLSEEVRAIGVVSTRLYWNFFRSGAPLQVIIAGICFCLIAQAMLVSPDVWLSLLTRKQSEYKRNKKNLTIYGLLVGAAFIFLVIRAFGFYLVFVRCSERLHDRMVEAVLHAPVFFFDSNPVGRIMNRFSKDVGSMDEVLPKTFLRSIQLILLLLMTILVPTVTNPWILLVFTPIAVLAGLWSRYYLKTSRELQRLESICRSPVYSHISETLDGLDTIRTRNKEGDFVSRFHRCQDVHTKSFIVLLASGRWLGVRLDIFSSLLTGAVALAAVLVSEDPEFFLVFLVALVGLSLVYVVQTVNLTQFAVRQLTEVENLMTAVEGVITYTELDPEPGYKVKHLPPENWPDKGSVTFQDVSMTYHPGGPQVLRNISLSIKAGAKIGVVGRTGSGKSSFAAALMRMPEAEGDILIDDVLLRNINLKESRRAITVLGQNPALFSGSLRKNLDVIEQFQDAELWQALEQVQVKNLVENLEGQLDYELLENGANLSIGERQLICLARVLLHQKKIVILDEPTAHVDPDTERTIWNVVHEKLSDSTVITVAHRLNTITNCDKILVLDSGEVSGFDSFQVLCNRPGNKLHEMAQKTEAPK</sequence>
<dbReference type="PANTHER" id="PTHR24223:SF456">
    <property type="entry name" value="MULTIDRUG RESISTANCE-ASSOCIATED PROTEIN LETHAL(2)03659"/>
    <property type="match status" value="1"/>
</dbReference>
<comment type="similarity">
    <text evidence="2">Belongs to the ABC transporter superfamily. ABCC family. Conjugate transporter (TC 3.A.1.208) subfamily.</text>
</comment>
<evidence type="ECO:0000313" key="13">
    <source>
        <dbReference type="EMBL" id="CAH3168399.1"/>
    </source>
</evidence>
<organism evidence="13 14">
    <name type="scientific">Porites lobata</name>
    <dbReference type="NCBI Taxonomy" id="104759"/>
    <lineage>
        <taxon>Eukaryota</taxon>
        <taxon>Metazoa</taxon>
        <taxon>Cnidaria</taxon>
        <taxon>Anthozoa</taxon>
        <taxon>Hexacorallia</taxon>
        <taxon>Scleractinia</taxon>
        <taxon>Fungiina</taxon>
        <taxon>Poritidae</taxon>
        <taxon>Porites</taxon>
    </lineage>
</organism>
<dbReference type="Proteomes" id="UP001159405">
    <property type="component" value="Unassembled WGS sequence"/>
</dbReference>
<evidence type="ECO:0008006" key="15">
    <source>
        <dbReference type="Google" id="ProtNLM"/>
    </source>
</evidence>
<dbReference type="Pfam" id="PF00664">
    <property type="entry name" value="ABC_membrane"/>
    <property type="match status" value="2"/>
</dbReference>
<reference evidence="13 14" key="1">
    <citation type="submission" date="2022-05" db="EMBL/GenBank/DDBJ databases">
        <authorList>
            <consortium name="Genoscope - CEA"/>
            <person name="William W."/>
        </authorList>
    </citation>
    <scope>NUCLEOTIDE SEQUENCE [LARGE SCALE GENOMIC DNA]</scope>
</reference>
<dbReference type="PROSITE" id="PS50893">
    <property type="entry name" value="ABC_TRANSPORTER_2"/>
    <property type="match status" value="2"/>
</dbReference>
<evidence type="ECO:0000256" key="7">
    <source>
        <dbReference type="ARBA" id="ARBA00022989"/>
    </source>
</evidence>
<dbReference type="SMART" id="SM00382">
    <property type="entry name" value="AAA"/>
    <property type="match status" value="2"/>
</dbReference>
<gene>
    <name evidence="13" type="ORF">PLOB_00009188</name>
</gene>
<dbReference type="PROSITE" id="PS00211">
    <property type="entry name" value="ABC_TRANSPORTER_1"/>
    <property type="match status" value="1"/>
</dbReference>
<dbReference type="InterPro" id="IPR044726">
    <property type="entry name" value="ABCC_6TM_D2"/>
</dbReference>
<feature type="transmembrane region" description="Helical" evidence="10">
    <location>
        <begin position="965"/>
        <end position="985"/>
    </location>
</feature>
<keyword evidence="6" id="KW-0067">ATP-binding</keyword>
<evidence type="ECO:0000259" key="11">
    <source>
        <dbReference type="PROSITE" id="PS50893"/>
    </source>
</evidence>
<feature type="domain" description="ABC transmembrane type-1" evidence="12">
    <location>
        <begin position="96"/>
        <end position="366"/>
    </location>
</feature>
<evidence type="ECO:0000256" key="3">
    <source>
        <dbReference type="ARBA" id="ARBA00022448"/>
    </source>
</evidence>
<comment type="caution">
    <text evidence="13">The sequence shown here is derived from an EMBL/GenBank/DDBJ whole genome shotgun (WGS) entry which is preliminary data.</text>
</comment>
<feature type="domain" description="ABC transmembrane type-1" evidence="12">
    <location>
        <begin position="717"/>
        <end position="1000"/>
    </location>
</feature>
<evidence type="ECO:0000313" key="14">
    <source>
        <dbReference type="Proteomes" id="UP001159405"/>
    </source>
</evidence>
<protein>
    <recommendedName>
        <fullName evidence="15">Multidrug resistance-associated protein 4</fullName>
    </recommendedName>
</protein>
<feature type="transmembrane region" description="Helical" evidence="10">
    <location>
        <begin position="829"/>
        <end position="846"/>
    </location>
</feature>
<evidence type="ECO:0000256" key="2">
    <source>
        <dbReference type="ARBA" id="ARBA00009726"/>
    </source>
</evidence>
<feature type="domain" description="ABC transporter" evidence="11">
    <location>
        <begin position="1036"/>
        <end position="1269"/>
    </location>
</feature>
<dbReference type="EMBL" id="CALNXK010000144">
    <property type="protein sequence ID" value="CAH3168399.1"/>
    <property type="molecule type" value="Genomic_DNA"/>
</dbReference>
<dbReference type="SUPFAM" id="SSF52540">
    <property type="entry name" value="P-loop containing nucleoside triphosphate hydrolases"/>
    <property type="match status" value="2"/>
</dbReference>
<feature type="transmembrane region" description="Helical" evidence="10">
    <location>
        <begin position="941"/>
        <end position="959"/>
    </location>
</feature>
<dbReference type="InterPro" id="IPR050173">
    <property type="entry name" value="ABC_transporter_C-like"/>
</dbReference>
<dbReference type="InterPro" id="IPR027417">
    <property type="entry name" value="P-loop_NTPase"/>
</dbReference>
<keyword evidence="4 10" id="KW-0812">Transmembrane</keyword>
<keyword evidence="14" id="KW-1185">Reference proteome</keyword>
<feature type="transmembrane region" description="Helical" evidence="10">
    <location>
        <begin position="756"/>
        <end position="780"/>
    </location>
</feature>
<dbReference type="InterPro" id="IPR036640">
    <property type="entry name" value="ABC1_TM_sf"/>
</dbReference>
<feature type="transmembrane region" description="Helical" evidence="10">
    <location>
        <begin position="352"/>
        <end position="375"/>
    </location>
</feature>
<dbReference type="CDD" id="cd03244">
    <property type="entry name" value="ABCC_MRP_domain2"/>
    <property type="match status" value="1"/>
</dbReference>
<evidence type="ECO:0000259" key="12">
    <source>
        <dbReference type="PROSITE" id="PS50929"/>
    </source>
</evidence>
<feature type="transmembrane region" description="Helical" evidence="10">
    <location>
        <begin position="240"/>
        <end position="262"/>
    </location>
</feature>
<dbReference type="CDD" id="cd03250">
    <property type="entry name" value="ABCC_MRP_domain1"/>
    <property type="match status" value="1"/>
</dbReference>
<dbReference type="InterPro" id="IPR044746">
    <property type="entry name" value="ABCC_6TM_D1"/>
</dbReference>
<evidence type="ECO:0000256" key="8">
    <source>
        <dbReference type="ARBA" id="ARBA00023136"/>
    </source>
</evidence>
<dbReference type="SUPFAM" id="SSF90123">
    <property type="entry name" value="ABC transporter transmembrane region"/>
    <property type="match status" value="2"/>
</dbReference>